<evidence type="ECO:0000313" key="3">
    <source>
        <dbReference type="Proteomes" id="UP000521943"/>
    </source>
</evidence>
<feature type="compositionally biased region" description="Polar residues" evidence="1">
    <location>
        <begin position="151"/>
        <end position="160"/>
    </location>
</feature>
<name>A0A8H6HX42_9AGAR</name>
<keyword evidence="3" id="KW-1185">Reference proteome</keyword>
<feature type="region of interest" description="Disordered" evidence="1">
    <location>
        <begin position="151"/>
        <end position="222"/>
    </location>
</feature>
<proteinExistence type="predicted"/>
<protein>
    <recommendedName>
        <fullName evidence="4">Myb/SANT-like domain-containing protein</fullName>
    </recommendedName>
</protein>
<evidence type="ECO:0008006" key="4">
    <source>
        <dbReference type="Google" id="ProtNLM"/>
    </source>
</evidence>
<evidence type="ECO:0000256" key="1">
    <source>
        <dbReference type="SAM" id="MobiDB-lite"/>
    </source>
</evidence>
<evidence type="ECO:0000313" key="2">
    <source>
        <dbReference type="EMBL" id="KAF6753952.1"/>
    </source>
</evidence>
<accession>A0A8H6HX42</accession>
<organism evidence="2 3">
    <name type="scientific">Ephemerocybe angulata</name>
    <dbReference type="NCBI Taxonomy" id="980116"/>
    <lineage>
        <taxon>Eukaryota</taxon>
        <taxon>Fungi</taxon>
        <taxon>Dikarya</taxon>
        <taxon>Basidiomycota</taxon>
        <taxon>Agaricomycotina</taxon>
        <taxon>Agaricomycetes</taxon>
        <taxon>Agaricomycetidae</taxon>
        <taxon>Agaricales</taxon>
        <taxon>Agaricineae</taxon>
        <taxon>Psathyrellaceae</taxon>
        <taxon>Ephemerocybe</taxon>
    </lineage>
</organism>
<dbReference type="OrthoDB" id="2930561at2759"/>
<reference evidence="2 3" key="1">
    <citation type="submission" date="2020-07" db="EMBL/GenBank/DDBJ databases">
        <title>Comparative genomics of pyrophilous fungi reveals a link between fire events and developmental genes.</title>
        <authorList>
            <consortium name="DOE Joint Genome Institute"/>
            <person name="Steindorff A.S."/>
            <person name="Carver A."/>
            <person name="Calhoun S."/>
            <person name="Stillman K."/>
            <person name="Liu H."/>
            <person name="Lipzen A."/>
            <person name="Pangilinan J."/>
            <person name="Labutti K."/>
            <person name="Bruns T.D."/>
            <person name="Grigoriev I.V."/>
        </authorList>
    </citation>
    <scope>NUCLEOTIDE SEQUENCE [LARGE SCALE GENOMIC DNA]</scope>
    <source>
        <strain evidence="2 3">CBS 144469</strain>
    </source>
</reference>
<gene>
    <name evidence="2" type="ORF">DFP72DRAFT_1126764</name>
</gene>
<dbReference type="EMBL" id="JACGCI010000036">
    <property type="protein sequence ID" value="KAF6753952.1"/>
    <property type="molecule type" value="Genomic_DNA"/>
</dbReference>
<sequence length="333" mass="36794">MVSQDKVPKAIWKKEDTTKLLDELFLKRSAIGQGGNFKQSVFNEVAPAVEAIRTKGAPKDGQKCKTHWKSLCARFNAIGAIQRKSGWTWSDIHGANITPSMAASWNDFLLKHPKAKDFRNAGWAFREKMASITPAKVTGENVLYPSQIASVPQTQASSQETPVPIPSTPEPSSTATPPPPHSEQRESSPEEDDELPQTLKRRASARTTTTQPEKRPRTTAASAFMQKTNQEMGRMNDIFEAMLNPAAAQGSSAIGPTPSRRREAITRAQDVEMTWLKDSSVVALIRVFQSDVEAVDTYMALKLEPVRKLWVRETLLAAGIDEADISDSESQYN</sequence>
<dbReference type="Proteomes" id="UP000521943">
    <property type="component" value="Unassembled WGS sequence"/>
</dbReference>
<comment type="caution">
    <text evidence="2">The sequence shown here is derived from an EMBL/GenBank/DDBJ whole genome shotgun (WGS) entry which is preliminary data.</text>
</comment>
<dbReference type="AlphaFoldDB" id="A0A8H6HX42"/>